<evidence type="ECO:0000256" key="4">
    <source>
        <dbReference type="ARBA" id="ARBA00022432"/>
    </source>
</evidence>
<keyword evidence="15" id="KW-1185">Reference proteome</keyword>
<proteinExistence type="inferred from homology"/>
<keyword evidence="9 11" id="KW-0456">Lyase</keyword>
<dbReference type="InterPro" id="IPR005131">
    <property type="entry name" value="Ser_deHydtase_bsu"/>
</dbReference>
<accession>A0ABU3P351</accession>
<evidence type="ECO:0000256" key="10">
    <source>
        <dbReference type="ARBA" id="ARBA00049406"/>
    </source>
</evidence>
<dbReference type="NCBIfam" id="TIGR00719">
    <property type="entry name" value="sda_beta"/>
    <property type="match status" value="1"/>
</dbReference>
<keyword evidence="5 11" id="KW-0004">4Fe-4S</keyword>
<dbReference type="CDD" id="cd04903">
    <property type="entry name" value="ACT_LSD"/>
    <property type="match status" value="1"/>
</dbReference>
<organism evidence="14 15">
    <name type="scientific">Anaeroselena agilis</name>
    <dbReference type="NCBI Taxonomy" id="3063788"/>
    <lineage>
        <taxon>Bacteria</taxon>
        <taxon>Bacillati</taxon>
        <taxon>Bacillota</taxon>
        <taxon>Negativicutes</taxon>
        <taxon>Acetonemataceae</taxon>
        <taxon>Anaeroselena</taxon>
    </lineage>
</organism>
<dbReference type="Gene3D" id="3.30.1330.90">
    <property type="entry name" value="D-3-phosphoglycerate dehydrogenase, domain 3"/>
    <property type="match status" value="1"/>
</dbReference>
<evidence type="ECO:0000256" key="11">
    <source>
        <dbReference type="PIRNR" id="PIRNR036692"/>
    </source>
</evidence>
<evidence type="ECO:0000256" key="2">
    <source>
        <dbReference type="ARBA" id="ARBA00004742"/>
    </source>
</evidence>
<evidence type="ECO:0000256" key="7">
    <source>
        <dbReference type="ARBA" id="ARBA00023004"/>
    </source>
</evidence>
<gene>
    <name evidence="14" type="primary">sdaAB</name>
    <name evidence="14" type="ORF">Q4T40_17920</name>
</gene>
<keyword evidence="4 11" id="KW-0312">Gluconeogenesis</keyword>
<comment type="pathway">
    <text evidence="2 11">Carbohydrate biosynthesis; gluconeogenesis.</text>
</comment>
<comment type="caution">
    <text evidence="14">The sequence shown here is derived from an EMBL/GenBank/DDBJ whole genome shotgun (WGS) entry which is preliminary data.</text>
</comment>
<dbReference type="PROSITE" id="PS51671">
    <property type="entry name" value="ACT"/>
    <property type="match status" value="1"/>
</dbReference>
<evidence type="ECO:0000256" key="9">
    <source>
        <dbReference type="ARBA" id="ARBA00023239"/>
    </source>
</evidence>
<comment type="similarity">
    <text evidence="3 11 12">Belongs to the iron-sulfur dependent L-serine dehydratase family.</text>
</comment>
<dbReference type="InterPro" id="IPR051318">
    <property type="entry name" value="Fe-S_L-Ser"/>
</dbReference>
<keyword evidence="6 11" id="KW-0479">Metal-binding</keyword>
<dbReference type="GO" id="GO:0003941">
    <property type="term" value="F:L-serine ammonia-lyase activity"/>
    <property type="evidence" value="ECO:0007669"/>
    <property type="project" value="UniProtKB-EC"/>
</dbReference>
<evidence type="ECO:0000256" key="12">
    <source>
        <dbReference type="RuleBase" id="RU366059"/>
    </source>
</evidence>
<dbReference type="PANTHER" id="PTHR30182:SF12">
    <property type="entry name" value="L-SERINE DEHYDRATASE, BETA CHAIN-RELATED"/>
    <property type="match status" value="1"/>
</dbReference>
<dbReference type="InterPro" id="IPR002912">
    <property type="entry name" value="ACT_dom"/>
</dbReference>
<evidence type="ECO:0000256" key="3">
    <source>
        <dbReference type="ARBA" id="ARBA00008636"/>
    </source>
</evidence>
<evidence type="ECO:0000256" key="5">
    <source>
        <dbReference type="ARBA" id="ARBA00022485"/>
    </source>
</evidence>
<dbReference type="Pfam" id="PF03315">
    <property type="entry name" value="SDH_beta"/>
    <property type="match status" value="1"/>
</dbReference>
<dbReference type="Pfam" id="PF01842">
    <property type="entry name" value="ACT"/>
    <property type="match status" value="1"/>
</dbReference>
<evidence type="ECO:0000313" key="14">
    <source>
        <dbReference type="EMBL" id="MDT8903115.1"/>
    </source>
</evidence>
<dbReference type="SUPFAM" id="SSF143548">
    <property type="entry name" value="Serine metabolism enzymes domain"/>
    <property type="match status" value="1"/>
</dbReference>
<sequence>MRGLFDIAGPIMVGPSSSHTAGAVRLGAMARVILGERPAAAQIKLHGSFAQTCRGHGTDKALIGGLLGFAPDDERIKSALGLAADHGLKYGFSTVELPDVHPNTALIELTGVSGQTRRVVGASVGGGNILITSIDGYPVRVTGQYHTLITIHEDKPGVIAVVTKRLAEEGVNIAFMQVSRQERGEEALMVIEADEAIPHQALPPIRAVAAMKAVLAVPALGEGV</sequence>
<comment type="cofactor">
    <cofactor evidence="1 12">
        <name>[4Fe-4S] cluster</name>
        <dbReference type="ChEBI" id="CHEBI:49883"/>
    </cofactor>
</comment>
<evidence type="ECO:0000256" key="1">
    <source>
        <dbReference type="ARBA" id="ARBA00001966"/>
    </source>
</evidence>
<dbReference type="Proteomes" id="UP001254848">
    <property type="component" value="Unassembled WGS sequence"/>
</dbReference>
<keyword evidence="8 11" id="KW-0411">Iron-sulfur</keyword>
<feature type="domain" description="ACT" evidence="13">
    <location>
        <begin position="147"/>
        <end position="224"/>
    </location>
</feature>
<evidence type="ECO:0000256" key="6">
    <source>
        <dbReference type="ARBA" id="ARBA00022723"/>
    </source>
</evidence>
<name>A0ABU3P351_9FIRM</name>
<reference evidence="14 15" key="1">
    <citation type="submission" date="2023-07" db="EMBL/GenBank/DDBJ databases">
        <title>The novel representative of Negativicutes class, Anaeroselena agilis gen. nov. sp. nov.</title>
        <authorList>
            <person name="Prokofeva M.I."/>
            <person name="Elcheninov A.G."/>
            <person name="Klyukina A."/>
            <person name="Kublanov I.V."/>
            <person name="Frolov E.N."/>
            <person name="Podosokorskaya O.A."/>
        </authorList>
    </citation>
    <scope>NUCLEOTIDE SEQUENCE [LARGE SCALE GENOMIC DNA]</scope>
    <source>
        <strain evidence="14 15">4137-cl</strain>
    </source>
</reference>
<dbReference type="PANTHER" id="PTHR30182">
    <property type="entry name" value="L-SERINE DEHYDRATASE"/>
    <property type="match status" value="1"/>
</dbReference>
<evidence type="ECO:0000256" key="8">
    <source>
        <dbReference type="ARBA" id="ARBA00023014"/>
    </source>
</evidence>
<dbReference type="SUPFAM" id="SSF55021">
    <property type="entry name" value="ACT-like"/>
    <property type="match status" value="1"/>
</dbReference>
<dbReference type="InterPro" id="IPR029009">
    <property type="entry name" value="ASB_dom_sf"/>
</dbReference>
<dbReference type="RefSeq" id="WP_413781576.1">
    <property type="nucleotide sequence ID" value="NZ_JAUOZS010000001.1"/>
</dbReference>
<keyword evidence="7 11" id="KW-0408">Iron</keyword>
<dbReference type="InterPro" id="IPR045865">
    <property type="entry name" value="ACT-like_dom_sf"/>
</dbReference>
<protein>
    <recommendedName>
        <fullName evidence="11">L-serine deaminase</fullName>
    </recommendedName>
</protein>
<dbReference type="Gene3D" id="3.30.70.260">
    <property type="match status" value="1"/>
</dbReference>
<comment type="catalytic activity">
    <reaction evidence="10 11 12">
        <text>L-serine = pyruvate + NH4(+)</text>
        <dbReference type="Rhea" id="RHEA:19169"/>
        <dbReference type="ChEBI" id="CHEBI:15361"/>
        <dbReference type="ChEBI" id="CHEBI:28938"/>
        <dbReference type="ChEBI" id="CHEBI:33384"/>
        <dbReference type="EC" id="4.3.1.17"/>
    </reaction>
</comment>
<dbReference type="InterPro" id="IPR004643">
    <property type="entry name" value="Fe-S_L-Ser_bsu"/>
</dbReference>
<evidence type="ECO:0000259" key="13">
    <source>
        <dbReference type="PROSITE" id="PS51671"/>
    </source>
</evidence>
<dbReference type="PIRSF" id="PIRSF036692">
    <property type="entry name" value="SDH_B"/>
    <property type="match status" value="1"/>
</dbReference>
<evidence type="ECO:0000313" key="15">
    <source>
        <dbReference type="Proteomes" id="UP001254848"/>
    </source>
</evidence>
<dbReference type="EMBL" id="JAUOZS010000001">
    <property type="protein sequence ID" value="MDT8903115.1"/>
    <property type="molecule type" value="Genomic_DNA"/>
</dbReference>